<evidence type="ECO:0000313" key="2">
    <source>
        <dbReference type="Proteomes" id="UP000186601"/>
    </source>
</evidence>
<dbReference type="AlphaFoldDB" id="A0A2R6PNK5"/>
<keyword evidence="2" id="KW-1185">Reference proteome</keyword>
<name>A0A2R6PNK5_9APHY</name>
<gene>
    <name evidence="1" type="ORF">PHLCEN_2v4429</name>
</gene>
<protein>
    <submittedName>
        <fullName evidence="1">Uncharacterized protein</fullName>
    </submittedName>
</protein>
<reference evidence="1 2" key="1">
    <citation type="submission" date="2018-02" db="EMBL/GenBank/DDBJ databases">
        <title>Genome sequence of the basidiomycete white-rot fungus Phlebia centrifuga.</title>
        <authorList>
            <person name="Granchi Z."/>
            <person name="Peng M."/>
            <person name="de Vries R.P."/>
            <person name="Hilden K."/>
            <person name="Makela M.R."/>
            <person name="Grigoriev I."/>
            <person name="Riley R."/>
        </authorList>
    </citation>
    <scope>NUCLEOTIDE SEQUENCE [LARGE SCALE GENOMIC DNA]</scope>
    <source>
        <strain evidence="1 2">FBCC195</strain>
    </source>
</reference>
<proteinExistence type="predicted"/>
<comment type="caution">
    <text evidence="1">The sequence shown here is derived from an EMBL/GenBank/DDBJ whole genome shotgun (WGS) entry which is preliminary data.</text>
</comment>
<dbReference type="EMBL" id="MLYV02000447">
    <property type="protein sequence ID" value="PSR94561.1"/>
    <property type="molecule type" value="Genomic_DNA"/>
</dbReference>
<evidence type="ECO:0000313" key="1">
    <source>
        <dbReference type="EMBL" id="PSR94561.1"/>
    </source>
</evidence>
<dbReference type="Proteomes" id="UP000186601">
    <property type="component" value="Unassembled WGS sequence"/>
</dbReference>
<accession>A0A2R6PNK5</accession>
<organism evidence="1 2">
    <name type="scientific">Hermanssonia centrifuga</name>
    <dbReference type="NCBI Taxonomy" id="98765"/>
    <lineage>
        <taxon>Eukaryota</taxon>
        <taxon>Fungi</taxon>
        <taxon>Dikarya</taxon>
        <taxon>Basidiomycota</taxon>
        <taxon>Agaricomycotina</taxon>
        <taxon>Agaricomycetes</taxon>
        <taxon>Polyporales</taxon>
        <taxon>Meruliaceae</taxon>
        <taxon>Hermanssonia</taxon>
    </lineage>
</organism>
<sequence length="56" mass="6655">MDLQLTNATPTCQPRQWTNMEQSFITKIAVLPKGWIHMPPWFWYTVHFSTVLYIDA</sequence>